<feature type="compositionally biased region" description="Basic residues" evidence="1">
    <location>
        <begin position="350"/>
        <end position="369"/>
    </location>
</feature>
<evidence type="ECO:0008006" key="3">
    <source>
        <dbReference type="Google" id="ProtNLM"/>
    </source>
</evidence>
<protein>
    <recommendedName>
        <fullName evidence="3">Protein kinase domain-containing protein</fullName>
    </recommendedName>
</protein>
<proteinExistence type="predicted"/>
<feature type="region of interest" description="Disordered" evidence="1">
    <location>
        <begin position="349"/>
        <end position="369"/>
    </location>
</feature>
<dbReference type="EMBL" id="MN740318">
    <property type="protein sequence ID" value="QHT99866.1"/>
    <property type="molecule type" value="Genomic_DNA"/>
</dbReference>
<name>A0A6C0J5H3_9ZZZZ</name>
<organism evidence="2">
    <name type="scientific">viral metagenome</name>
    <dbReference type="NCBI Taxonomy" id="1070528"/>
    <lineage>
        <taxon>unclassified sequences</taxon>
        <taxon>metagenomes</taxon>
        <taxon>organismal metagenomes</taxon>
    </lineage>
</organism>
<sequence>MKAGSLLAEGADTCVFHPPVGCKEPGKVFDPANKVSRVVASKSQELEKQHELAKILLNLEKKGNPNISLYFNLAVGSCTPNFVPTDDFADCEVEEIIENKDNLDNLITLVQGKDLVDTIGGIIPDNVFLPQLERLMLAIINVNARGFVHSDAHFNNISWMIRGTDARLVLHDFGRAIVDLAGVEYRINQYLDQTPDERKYSKGFAQNVFVLNYLETLYPKDGTPEERQVGNVHMMMIWDVYSIVGSMVGHNLLDKNRTLGFIDNVDQFIARNPKTNSVSDSLVKLWLFLQVKIPEMFGKAVKFEPLGATDPFLLSALKKPIGGGKKSPTAKPMTPEQLARVRAVLAAIKKGGRRKKTRKNRKRGTRRHR</sequence>
<evidence type="ECO:0000313" key="2">
    <source>
        <dbReference type="EMBL" id="QHT99866.1"/>
    </source>
</evidence>
<accession>A0A6C0J5H3</accession>
<reference evidence="2" key="1">
    <citation type="journal article" date="2020" name="Nature">
        <title>Giant virus diversity and host interactions through global metagenomics.</title>
        <authorList>
            <person name="Schulz F."/>
            <person name="Roux S."/>
            <person name="Paez-Espino D."/>
            <person name="Jungbluth S."/>
            <person name="Walsh D.A."/>
            <person name="Denef V.J."/>
            <person name="McMahon K.D."/>
            <person name="Konstantinidis K.T."/>
            <person name="Eloe-Fadrosh E.A."/>
            <person name="Kyrpides N.C."/>
            <person name="Woyke T."/>
        </authorList>
    </citation>
    <scope>NUCLEOTIDE SEQUENCE</scope>
    <source>
        <strain evidence="2">GVMAG-M-3300025778-1</strain>
    </source>
</reference>
<evidence type="ECO:0000256" key="1">
    <source>
        <dbReference type="SAM" id="MobiDB-lite"/>
    </source>
</evidence>
<dbReference type="AlphaFoldDB" id="A0A6C0J5H3"/>